<dbReference type="Pfam" id="PF04773">
    <property type="entry name" value="FecR"/>
    <property type="match status" value="1"/>
</dbReference>
<gene>
    <name evidence="4" type="ORF">IE90_14020</name>
</gene>
<dbReference type="Gene3D" id="2.60.120.1440">
    <property type="match status" value="1"/>
</dbReference>
<evidence type="ECO:0000259" key="2">
    <source>
        <dbReference type="Pfam" id="PF04773"/>
    </source>
</evidence>
<dbReference type="FunFam" id="2.60.120.1440:FF:000001">
    <property type="entry name" value="Putative anti-sigma factor"/>
    <property type="match status" value="1"/>
</dbReference>
<evidence type="ECO:0000313" key="5">
    <source>
        <dbReference type="Proteomes" id="UP000031937"/>
    </source>
</evidence>
<dbReference type="EMBL" id="JPIT01000032">
    <property type="protein sequence ID" value="KIO43302.1"/>
    <property type="molecule type" value="Genomic_DNA"/>
</dbReference>
<dbReference type="Proteomes" id="UP000031937">
    <property type="component" value="Unassembled WGS sequence"/>
</dbReference>
<feature type="domain" description="FecR protein" evidence="2">
    <location>
        <begin position="183"/>
        <end position="276"/>
    </location>
</feature>
<dbReference type="InterPro" id="IPR032508">
    <property type="entry name" value="FecR_C"/>
</dbReference>
<comment type="caution">
    <text evidence="4">The sequence shown here is derived from an EMBL/GenBank/DDBJ whole genome shotgun (WGS) entry which is preliminary data.</text>
</comment>
<keyword evidence="1" id="KW-1133">Transmembrane helix</keyword>
<dbReference type="PANTHER" id="PTHR30273:SF2">
    <property type="entry name" value="PROTEIN FECR"/>
    <property type="match status" value="1"/>
</dbReference>
<name>A0AB34R0K1_9PORP</name>
<dbReference type="GO" id="GO:0016989">
    <property type="term" value="F:sigma factor antagonist activity"/>
    <property type="evidence" value="ECO:0007669"/>
    <property type="project" value="TreeGrafter"/>
</dbReference>
<accession>A0AB34R0K1</accession>
<dbReference type="AlphaFoldDB" id="A0AB34R0K1"/>
<keyword evidence="1" id="KW-0812">Transmembrane</keyword>
<feature type="transmembrane region" description="Helical" evidence="1">
    <location>
        <begin position="82"/>
        <end position="105"/>
    </location>
</feature>
<evidence type="ECO:0000256" key="1">
    <source>
        <dbReference type="SAM" id="Phobius"/>
    </source>
</evidence>
<dbReference type="InterPro" id="IPR006860">
    <property type="entry name" value="FecR"/>
</dbReference>
<protein>
    <recommendedName>
        <fullName evidence="6">DUF4974 domain-containing protein</fullName>
    </recommendedName>
</protein>
<sequence>MGMEIQKDIFYDIQACWKGTATDEETERVRQWIEEDECNRLEYERLTRVYYRLNYALAWDTVDMEGVKSRFMRNLKTKTKRYVWVYTLGGVAAACLLFFAITIWLNSHERQEPLSLNLAQTIGGHSSAMLILHDGQRVKLSADSSFSLELKGTLLKGKKGAGLSYEVTDRMDQQEDIEYNTLVVPRGGEYFLTLSDGTKVWLNSETELSYPVRFTGLQREVRVKGEAFFEVNRDTLHPFIVHTSQLTTRVLGTSFNVMAYDGESSTEVTLVSGEVEVANQKEKCVLKPGWQAMTSSVSGKIEERKVNLSVYVSWKEGLFDFNEMSLEELVVKLGRWYDVDFFFANAKAKKVKFTGAIKRSNSLRFMLDFVEKTSDVYFKVNGNVIQVYEK</sequence>
<reference evidence="4 5" key="1">
    <citation type="submission" date="2014-07" db="EMBL/GenBank/DDBJ databases">
        <title>Porphyromonadaceae bacterium OUH 334697 = ATCC BAA-2682 = DSM 28341 draft genome.</title>
        <authorList>
            <person name="Sydenham T.V."/>
            <person name="Hasman H."/>
            <person name="Justesen U.S."/>
        </authorList>
    </citation>
    <scope>NUCLEOTIDE SEQUENCE [LARGE SCALE GENOMIC DNA]</scope>
    <source>
        <strain evidence="4 5">OUH 334697</strain>
    </source>
</reference>
<dbReference type="Gene3D" id="3.55.50.30">
    <property type="match status" value="1"/>
</dbReference>
<evidence type="ECO:0000259" key="3">
    <source>
        <dbReference type="Pfam" id="PF16344"/>
    </source>
</evidence>
<feature type="domain" description="Protein FecR C-terminal" evidence="3">
    <location>
        <begin position="319"/>
        <end position="386"/>
    </location>
</feature>
<keyword evidence="1" id="KW-0472">Membrane</keyword>
<organism evidence="4 5">
    <name type="scientific">Sanguibacteroides justesenii</name>
    <dbReference type="NCBI Taxonomy" id="1547597"/>
    <lineage>
        <taxon>Bacteria</taxon>
        <taxon>Pseudomonadati</taxon>
        <taxon>Bacteroidota</taxon>
        <taxon>Bacteroidia</taxon>
        <taxon>Bacteroidales</taxon>
        <taxon>Porphyromonadaceae</taxon>
        <taxon>Sanguibacteroides</taxon>
    </lineage>
</organism>
<dbReference type="Pfam" id="PF16344">
    <property type="entry name" value="FecR_C"/>
    <property type="match status" value="1"/>
</dbReference>
<evidence type="ECO:0008006" key="6">
    <source>
        <dbReference type="Google" id="ProtNLM"/>
    </source>
</evidence>
<dbReference type="PANTHER" id="PTHR30273">
    <property type="entry name" value="PERIPLASMIC SIGNAL SENSOR AND SIGMA FACTOR ACTIVATOR FECR-RELATED"/>
    <property type="match status" value="1"/>
</dbReference>
<dbReference type="InterPro" id="IPR012373">
    <property type="entry name" value="Ferrdict_sens_TM"/>
</dbReference>
<evidence type="ECO:0000313" key="4">
    <source>
        <dbReference type="EMBL" id="KIO43302.1"/>
    </source>
</evidence>
<proteinExistence type="predicted"/>